<sequence length="68" mass="7207">MGTFTTRPSITMVVEPPPSKLRACHAPSVRRNSASSTSVMPTLLVARPSTVTSHAVCPERDTAMAVRG</sequence>
<evidence type="ECO:0000256" key="1">
    <source>
        <dbReference type="SAM" id="MobiDB-lite"/>
    </source>
</evidence>
<proteinExistence type="predicted"/>
<feature type="region of interest" description="Disordered" evidence="1">
    <location>
        <begin position="1"/>
        <end position="41"/>
    </location>
</feature>
<gene>
    <name evidence="2" type="ORF">DGD08_16285</name>
</gene>
<accession>A0A3D4VCE6</accession>
<evidence type="ECO:0000313" key="3">
    <source>
        <dbReference type="Proteomes" id="UP000264071"/>
    </source>
</evidence>
<dbReference type="EMBL" id="DPIY01000011">
    <property type="protein sequence ID" value="HCT58765.1"/>
    <property type="molecule type" value="Genomic_DNA"/>
</dbReference>
<feature type="compositionally biased region" description="Polar residues" evidence="1">
    <location>
        <begin position="30"/>
        <end position="40"/>
    </location>
</feature>
<comment type="caution">
    <text evidence="2">The sequence shown here is derived from an EMBL/GenBank/DDBJ whole genome shotgun (WGS) entry which is preliminary data.</text>
</comment>
<protein>
    <submittedName>
        <fullName evidence="2">Uncharacterized protein</fullName>
    </submittedName>
</protein>
<evidence type="ECO:0000313" key="2">
    <source>
        <dbReference type="EMBL" id="HCT58765.1"/>
    </source>
</evidence>
<organism evidence="2 3">
    <name type="scientific">Gemmatimonas aurantiaca</name>
    <dbReference type="NCBI Taxonomy" id="173480"/>
    <lineage>
        <taxon>Bacteria</taxon>
        <taxon>Pseudomonadati</taxon>
        <taxon>Gemmatimonadota</taxon>
        <taxon>Gemmatimonadia</taxon>
        <taxon>Gemmatimonadales</taxon>
        <taxon>Gemmatimonadaceae</taxon>
        <taxon>Gemmatimonas</taxon>
    </lineage>
</organism>
<reference evidence="2 3" key="1">
    <citation type="journal article" date="2018" name="Nat. Biotechnol.">
        <title>A standardized bacterial taxonomy based on genome phylogeny substantially revises the tree of life.</title>
        <authorList>
            <person name="Parks D.H."/>
            <person name="Chuvochina M."/>
            <person name="Waite D.W."/>
            <person name="Rinke C."/>
            <person name="Skarshewski A."/>
            <person name="Chaumeil P.A."/>
            <person name="Hugenholtz P."/>
        </authorList>
    </citation>
    <scope>NUCLEOTIDE SEQUENCE [LARGE SCALE GENOMIC DNA]</scope>
    <source>
        <strain evidence="2">UBA8844</strain>
    </source>
</reference>
<dbReference type="AlphaFoldDB" id="A0A3D4VCE6"/>
<name>A0A3D4VCE6_9BACT</name>
<dbReference type="Proteomes" id="UP000264071">
    <property type="component" value="Unassembled WGS sequence"/>
</dbReference>